<accession>A0A6J2TWI4</accession>
<dbReference type="CDD" id="cd01647">
    <property type="entry name" value="RT_LTR"/>
    <property type="match status" value="1"/>
</dbReference>
<dbReference type="AlphaFoldDB" id="A0A6J2TWI4"/>
<dbReference type="PANTHER" id="PTHR37984">
    <property type="entry name" value="PROTEIN CBG26694"/>
    <property type="match status" value="1"/>
</dbReference>
<dbReference type="Gene3D" id="3.30.70.270">
    <property type="match status" value="2"/>
</dbReference>
<dbReference type="InterPro" id="IPR043128">
    <property type="entry name" value="Rev_trsase/Diguanyl_cyclase"/>
</dbReference>
<dbReference type="SUPFAM" id="SSF56672">
    <property type="entry name" value="DNA/RNA polymerases"/>
    <property type="match status" value="1"/>
</dbReference>
<dbReference type="SUPFAM" id="SSF50630">
    <property type="entry name" value="Acid proteases"/>
    <property type="match status" value="1"/>
</dbReference>
<dbReference type="InterPro" id="IPR021109">
    <property type="entry name" value="Peptidase_aspartic_dom_sf"/>
</dbReference>
<dbReference type="PANTHER" id="PTHR37984:SF12">
    <property type="entry name" value="RIBONUCLEASE H"/>
    <property type="match status" value="1"/>
</dbReference>
<dbReference type="RefSeq" id="XP_030380504.1">
    <property type="nucleotide sequence ID" value="XM_030524644.1"/>
</dbReference>
<dbReference type="GeneID" id="115628503"/>
<dbReference type="OrthoDB" id="4369127at2759"/>
<evidence type="ECO:0000259" key="1">
    <source>
        <dbReference type="Pfam" id="PF00078"/>
    </source>
</evidence>
<sequence>MSAHRSSRGESVNQIVPLVNQKKLISLVMNGCTCSFEVDSGSPVTIMTETTFNNIWAQGQPDLAKCDLDLTDYQRNQIPIKGVIDVSIRYNRRKIDILPLIIANVGGSNLVGCNWFDALGIRIEGVFAVNSGVNIKSVLSEYEHLFAIELRRHNGPPVTLHIDTGVAPVRLSPRRIPFAIKGLVEEEIERLCKQGILEPVEYSDWATPIVPVVKKDGSIRICGVNTLLASIEGGSIFAKIDLAQVYQQLVVDDNSALLQTVCTHKGAYKVTRLQFGISSAPGISQSFIENLLQNIHGVLPYFDDIVVMGKTEEELAERLIQVFSRFDKAGLRLRRDKCQFGVPSIEFLGFKNDACGIRPTTDKKQLQSFLGLLNFYHAFLPQKATVAEPLHRLLDKHARWKWDGEHQRAFEEVKLHRATC</sequence>
<keyword evidence="2" id="KW-1185">Reference proteome</keyword>
<dbReference type="GO" id="GO:0071897">
    <property type="term" value="P:DNA biosynthetic process"/>
    <property type="evidence" value="ECO:0007669"/>
    <property type="project" value="UniProtKB-ARBA"/>
</dbReference>
<proteinExistence type="predicted"/>
<evidence type="ECO:0000313" key="2">
    <source>
        <dbReference type="Proteomes" id="UP000504634"/>
    </source>
</evidence>
<protein>
    <submittedName>
        <fullName evidence="3">Uncharacterized protein K02A2.6-like</fullName>
    </submittedName>
</protein>
<dbReference type="Proteomes" id="UP000504634">
    <property type="component" value="Unplaced"/>
</dbReference>
<reference evidence="3" key="1">
    <citation type="submission" date="2025-08" db="UniProtKB">
        <authorList>
            <consortium name="RefSeq"/>
        </authorList>
    </citation>
    <scope>IDENTIFICATION</scope>
    <source>
        <strain evidence="3">11010-0011.00</strain>
        <tissue evidence="3">Whole body</tissue>
    </source>
</reference>
<organism evidence="2 3">
    <name type="scientific">Drosophila lebanonensis</name>
    <name type="common">Fruit fly</name>
    <name type="synonym">Scaptodrosophila lebanonensis</name>
    <dbReference type="NCBI Taxonomy" id="7225"/>
    <lineage>
        <taxon>Eukaryota</taxon>
        <taxon>Metazoa</taxon>
        <taxon>Ecdysozoa</taxon>
        <taxon>Arthropoda</taxon>
        <taxon>Hexapoda</taxon>
        <taxon>Insecta</taxon>
        <taxon>Pterygota</taxon>
        <taxon>Neoptera</taxon>
        <taxon>Endopterygota</taxon>
        <taxon>Diptera</taxon>
        <taxon>Brachycera</taxon>
        <taxon>Muscomorpha</taxon>
        <taxon>Ephydroidea</taxon>
        <taxon>Drosophilidae</taxon>
        <taxon>Scaptodrosophila</taxon>
    </lineage>
</organism>
<gene>
    <name evidence="3" type="primary">LOC115628503</name>
</gene>
<dbReference type="InterPro" id="IPR050951">
    <property type="entry name" value="Retrovirus_Pol_polyprotein"/>
</dbReference>
<evidence type="ECO:0000313" key="3">
    <source>
        <dbReference type="RefSeq" id="XP_030380504.1"/>
    </source>
</evidence>
<dbReference type="Pfam" id="PF00078">
    <property type="entry name" value="RVT_1"/>
    <property type="match status" value="1"/>
</dbReference>
<name>A0A6J2TWI4_DROLE</name>
<dbReference type="InterPro" id="IPR043502">
    <property type="entry name" value="DNA/RNA_pol_sf"/>
</dbReference>
<dbReference type="Gene3D" id="3.10.10.10">
    <property type="entry name" value="HIV Type 1 Reverse Transcriptase, subunit A, domain 1"/>
    <property type="match status" value="1"/>
</dbReference>
<feature type="domain" description="Reverse transcriptase" evidence="1">
    <location>
        <begin position="226"/>
        <end position="351"/>
    </location>
</feature>
<dbReference type="InterPro" id="IPR000477">
    <property type="entry name" value="RT_dom"/>
</dbReference>